<name>A0ABV3LD69_9MICO</name>
<evidence type="ECO:0000256" key="5">
    <source>
        <dbReference type="RuleBase" id="RU361277"/>
    </source>
</evidence>
<dbReference type="Pfam" id="PF08240">
    <property type="entry name" value="ADH_N"/>
    <property type="match status" value="1"/>
</dbReference>
<keyword evidence="4" id="KW-0560">Oxidoreductase</keyword>
<accession>A0ABV3LD69</accession>
<reference evidence="7 8" key="1">
    <citation type="submission" date="2024-06" db="EMBL/GenBank/DDBJ databases">
        <title>The Natural Products Discovery Center: Release of the First 8490 Sequenced Strains for Exploring Actinobacteria Biosynthetic Diversity.</title>
        <authorList>
            <person name="Kalkreuter E."/>
            <person name="Kautsar S.A."/>
            <person name="Yang D."/>
            <person name="Bader C.D."/>
            <person name="Teijaro C.N."/>
            <person name="Fluegel L."/>
            <person name="Davis C.M."/>
            <person name="Simpson J.R."/>
            <person name="Lauterbach L."/>
            <person name="Steele A.D."/>
            <person name="Gui C."/>
            <person name="Meng S."/>
            <person name="Li G."/>
            <person name="Viehrig K."/>
            <person name="Ye F."/>
            <person name="Su P."/>
            <person name="Kiefer A.F."/>
            <person name="Nichols A."/>
            <person name="Cepeda A.J."/>
            <person name="Yan W."/>
            <person name="Fan B."/>
            <person name="Jiang Y."/>
            <person name="Adhikari A."/>
            <person name="Zheng C.-J."/>
            <person name="Schuster L."/>
            <person name="Cowan T.M."/>
            <person name="Smanski M.J."/>
            <person name="Chevrette M.G."/>
            <person name="De Carvalho L.P.S."/>
            <person name="Shen B."/>
        </authorList>
    </citation>
    <scope>NUCLEOTIDE SEQUENCE [LARGE SCALE GENOMIC DNA]</scope>
    <source>
        <strain evidence="7 8">NPDC077434</strain>
    </source>
</reference>
<evidence type="ECO:0000259" key="6">
    <source>
        <dbReference type="SMART" id="SM00829"/>
    </source>
</evidence>
<dbReference type="SUPFAM" id="SSF51735">
    <property type="entry name" value="NAD(P)-binding Rossmann-fold domains"/>
    <property type="match status" value="1"/>
</dbReference>
<dbReference type="Proteomes" id="UP001553715">
    <property type="component" value="Unassembled WGS sequence"/>
</dbReference>
<dbReference type="PROSITE" id="PS00059">
    <property type="entry name" value="ADH_ZINC"/>
    <property type="match status" value="1"/>
</dbReference>
<dbReference type="InterPro" id="IPR013149">
    <property type="entry name" value="ADH-like_C"/>
</dbReference>
<dbReference type="SMART" id="SM00829">
    <property type="entry name" value="PKS_ER"/>
    <property type="match status" value="1"/>
</dbReference>
<dbReference type="Gene3D" id="3.40.50.720">
    <property type="entry name" value="NAD(P)-binding Rossmann-like Domain"/>
    <property type="match status" value="1"/>
</dbReference>
<dbReference type="InterPro" id="IPR020843">
    <property type="entry name" value="ER"/>
</dbReference>
<dbReference type="InterPro" id="IPR013154">
    <property type="entry name" value="ADH-like_N"/>
</dbReference>
<dbReference type="InterPro" id="IPR011032">
    <property type="entry name" value="GroES-like_sf"/>
</dbReference>
<organism evidence="7 8">
    <name type="scientific">Microbacterium profundi</name>
    <dbReference type="NCBI Taxonomy" id="450380"/>
    <lineage>
        <taxon>Bacteria</taxon>
        <taxon>Bacillati</taxon>
        <taxon>Actinomycetota</taxon>
        <taxon>Actinomycetes</taxon>
        <taxon>Micrococcales</taxon>
        <taxon>Microbacteriaceae</taxon>
        <taxon>Microbacterium</taxon>
    </lineage>
</organism>
<comment type="similarity">
    <text evidence="5">Belongs to the zinc-containing alcohol dehydrogenase family.</text>
</comment>
<keyword evidence="8" id="KW-1185">Reference proteome</keyword>
<dbReference type="Pfam" id="PF00107">
    <property type="entry name" value="ADH_zinc_N"/>
    <property type="match status" value="1"/>
</dbReference>
<feature type="domain" description="Enoyl reductase (ER)" evidence="6">
    <location>
        <begin position="10"/>
        <end position="347"/>
    </location>
</feature>
<evidence type="ECO:0000256" key="3">
    <source>
        <dbReference type="ARBA" id="ARBA00022833"/>
    </source>
</evidence>
<protein>
    <submittedName>
        <fullName evidence="7">Zinc-binding dehydrogenase</fullName>
    </submittedName>
</protein>
<evidence type="ECO:0000256" key="1">
    <source>
        <dbReference type="ARBA" id="ARBA00001947"/>
    </source>
</evidence>
<dbReference type="Gene3D" id="3.90.180.10">
    <property type="entry name" value="Medium-chain alcohol dehydrogenases, catalytic domain"/>
    <property type="match status" value="1"/>
</dbReference>
<dbReference type="PANTHER" id="PTHR42813:SF2">
    <property type="entry name" value="DEHYDROGENASE, ZINC-CONTAINING, PUTATIVE (AFU_ORTHOLOGUE AFUA_2G02810)-RELATED"/>
    <property type="match status" value="1"/>
</dbReference>
<dbReference type="RefSeq" id="WP_366232197.1">
    <property type="nucleotide sequence ID" value="NZ_JBFBMH010000002.1"/>
</dbReference>
<proteinExistence type="inferred from homology"/>
<keyword evidence="3 5" id="KW-0862">Zinc</keyword>
<gene>
    <name evidence="7" type="ORF">AB0301_01990</name>
</gene>
<keyword evidence="2 5" id="KW-0479">Metal-binding</keyword>
<comment type="cofactor">
    <cofactor evidence="1 5">
        <name>Zn(2+)</name>
        <dbReference type="ChEBI" id="CHEBI:29105"/>
    </cofactor>
</comment>
<dbReference type="InterPro" id="IPR002328">
    <property type="entry name" value="ADH_Zn_CS"/>
</dbReference>
<evidence type="ECO:0000256" key="2">
    <source>
        <dbReference type="ARBA" id="ARBA00022723"/>
    </source>
</evidence>
<sequence length="352" mass="36750">MLATYLFGPGDVRVLEVADPQILRPTDVIVEVEAACVCGSDLWGYRGVLSSTTPLAKGHEFIGTIVETGSDVHRFAVGDFVIAPFTISDGVCQHCRNGVHPSCTNRGRWGQLGADGLIAGGGQAELVRVPLADGTLTKTHRPSDPAMLRHLLTLTDVMCTGFHAAVCADVTPGDTVVVVGDGAVGLCGVIAAQRLGAEHIIMMSRHSDRQALAREFGATEIVAERGKAGVAAIKELTNGFGADAVLECVGTEESFTQALSSVRPGGQMGFVGLPAGGASAPISSFFARNVGVRGGAAPVLRYIDGLLTDVLDGSITPGRVFDSEFALEDTPDAWAAMDARTSIKSLVLPRRR</sequence>
<dbReference type="PANTHER" id="PTHR42813">
    <property type="entry name" value="ZINC-TYPE ALCOHOL DEHYDROGENASE-LIKE"/>
    <property type="match status" value="1"/>
</dbReference>
<dbReference type="EMBL" id="JBFBMH010000002">
    <property type="protein sequence ID" value="MEW1973844.1"/>
    <property type="molecule type" value="Genomic_DNA"/>
</dbReference>
<evidence type="ECO:0000313" key="8">
    <source>
        <dbReference type="Proteomes" id="UP001553715"/>
    </source>
</evidence>
<dbReference type="SUPFAM" id="SSF50129">
    <property type="entry name" value="GroES-like"/>
    <property type="match status" value="1"/>
</dbReference>
<dbReference type="InterPro" id="IPR036291">
    <property type="entry name" value="NAD(P)-bd_dom_sf"/>
</dbReference>
<comment type="caution">
    <text evidence="7">The sequence shown here is derived from an EMBL/GenBank/DDBJ whole genome shotgun (WGS) entry which is preliminary data.</text>
</comment>
<evidence type="ECO:0000313" key="7">
    <source>
        <dbReference type="EMBL" id="MEW1973844.1"/>
    </source>
</evidence>
<evidence type="ECO:0000256" key="4">
    <source>
        <dbReference type="ARBA" id="ARBA00023002"/>
    </source>
</evidence>